<keyword evidence="11" id="KW-1015">Disulfide bond</keyword>
<dbReference type="GO" id="GO:0020037">
    <property type="term" value="F:heme binding"/>
    <property type="evidence" value="ECO:0007669"/>
    <property type="project" value="InterPro"/>
</dbReference>
<name>A0A835AM07_9POAL</name>
<comment type="caution">
    <text evidence="15">The sequence shown here is derived from an EMBL/GenBank/DDBJ whole genome shotgun (WGS) entry which is preliminary data.</text>
</comment>
<feature type="binding site" evidence="10">
    <location>
        <position position="62"/>
    </location>
    <ligand>
        <name>Ca(2+)</name>
        <dbReference type="ChEBI" id="CHEBI:29108"/>
        <label>2</label>
    </ligand>
</feature>
<evidence type="ECO:0000256" key="10">
    <source>
        <dbReference type="PIRSR" id="PIRSR600823-3"/>
    </source>
</evidence>
<keyword evidence="8 10" id="KW-0408">Iron</keyword>
<feature type="binding site" evidence="10">
    <location>
        <position position="9"/>
    </location>
    <ligand>
        <name>Ca(2+)</name>
        <dbReference type="ChEBI" id="CHEBI:29108"/>
        <label>2</label>
    </ligand>
</feature>
<dbReference type="Gene3D" id="1.10.420.10">
    <property type="entry name" value="Peroxidase, domain 2"/>
    <property type="match status" value="1"/>
</dbReference>
<keyword evidence="16" id="KW-1185">Reference proteome</keyword>
<comment type="cofactor">
    <cofactor evidence="10">
        <name>heme b</name>
        <dbReference type="ChEBI" id="CHEBI:60344"/>
    </cofactor>
    <text evidence="10">Binds 1 heme b (iron(II)-protoporphyrin IX) group per subunit.</text>
</comment>
<feature type="disulfide bond" evidence="11">
    <location>
        <begin position="15"/>
        <end position="41"/>
    </location>
</feature>
<dbReference type="GO" id="GO:0042744">
    <property type="term" value="P:hydrogen peroxide catabolic process"/>
    <property type="evidence" value="ECO:0007669"/>
    <property type="project" value="UniProtKB-KW"/>
</dbReference>
<dbReference type="InterPro" id="IPR010255">
    <property type="entry name" value="Haem_peroxidase_sf"/>
</dbReference>
<comment type="cofactor">
    <cofactor evidence="10">
        <name>Ca(2+)</name>
        <dbReference type="ChEBI" id="CHEBI:29108"/>
    </cofactor>
    <text evidence="10">Binds 2 calcium ions per subunit.</text>
</comment>
<keyword evidence="3" id="KW-0575">Peroxidase</keyword>
<comment type="similarity">
    <text evidence="12">Belongs to the peroxidase family.</text>
</comment>
<evidence type="ECO:0000313" key="16">
    <source>
        <dbReference type="Proteomes" id="UP000636709"/>
    </source>
</evidence>
<dbReference type="Pfam" id="PF00141">
    <property type="entry name" value="peroxidase"/>
    <property type="match status" value="1"/>
</dbReference>
<feature type="region of interest" description="Disordered" evidence="13">
    <location>
        <begin position="1"/>
        <end position="22"/>
    </location>
</feature>
<evidence type="ECO:0000313" key="15">
    <source>
        <dbReference type="EMBL" id="KAF8668889.1"/>
    </source>
</evidence>
<protein>
    <recommendedName>
        <fullName evidence="14">Plant heme peroxidase family profile domain-containing protein</fullName>
    </recommendedName>
</protein>
<feature type="domain" description="Plant heme peroxidase family profile" evidence="14">
    <location>
        <begin position="1"/>
        <end position="80"/>
    </location>
</feature>
<feature type="binding site" evidence="10">
    <location>
        <position position="54"/>
    </location>
    <ligand>
        <name>Ca(2+)</name>
        <dbReference type="ChEBI" id="CHEBI:29108"/>
        <label>2</label>
    </ligand>
</feature>
<evidence type="ECO:0000256" key="7">
    <source>
        <dbReference type="ARBA" id="ARBA00023002"/>
    </source>
</evidence>
<keyword evidence="6 10" id="KW-0106">Calcium</keyword>
<accession>A0A835AM07</accession>
<sequence>MVTLSGAHTVGRSHCSSFSDRLPPNASDMDPAFAAVLQANCTSANGTDNTVVQDYKTPDDLDNQYYRNVLDHKALFTAQQIAGSHEARSKSDGRYAPCPHSARAARFRVMPRPLRRWQPGAGATAAYYIPSHHLASTQQSSVEFEATTIKGSTATHISDESDSTITQDLAVTATNLSSSDESKFTIT</sequence>
<dbReference type="PANTHER" id="PTHR31517:SF84">
    <property type="entry name" value="PEROXIDASE"/>
    <property type="match status" value="1"/>
</dbReference>
<keyword evidence="5 10" id="KW-0479">Metal-binding</keyword>
<dbReference type="GO" id="GO:0140825">
    <property type="term" value="F:lactoperoxidase activity"/>
    <property type="evidence" value="ECO:0007669"/>
    <property type="project" value="UniProtKB-EC"/>
</dbReference>
<evidence type="ECO:0000256" key="4">
    <source>
        <dbReference type="ARBA" id="ARBA00022617"/>
    </source>
</evidence>
<dbReference type="InterPro" id="IPR000823">
    <property type="entry name" value="Peroxidase_pln"/>
</dbReference>
<evidence type="ECO:0000256" key="6">
    <source>
        <dbReference type="ARBA" id="ARBA00022837"/>
    </source>
</evidence>
<evidence type="ECO:0000256" key="3">
    <source>
        <dbReference type="ARBA" id="ARBA00022559"/>
    </source>
</evidence>
<feature type="binding site" description="axial binding residue" evidence="10">
    <location>
        <position position="8"/>
    </location>
    <ligand>
        <name>heme b</name>
        <dbReference type="ChEBI" id="CHEBI:60344"/>
    </ligand>
    <ligandPart>
        <name>Fe</name>
        <dbReference type="ChEBI" id="CHEBI:18248"/>
    </ligandPart>
</feature>
<evidence type="ECO:0000259" key="14">
    <source>
        <dbReference type="PROSITE" id="PS50873"/>
    </source>
</evidence>
<evidence type="ECO:0000256" key="5">
    <source>
        <dbReference type="ARBA" id="ARBA00022723"/>
    </source>
</evidence>
<evidence type="ECO:0000256" key="2">
    <source>
        <dbReference type="ARBA" id="ARBA00004613"/>
    </source>
</evidence>
<keyword evidence="7" id="KW-0560">Oxidoreductase</keyword>
<keyword evidence="9" id="KW-0376">Hydrogen peroxide</keyword>
<evidence type="ECO:0000256" key="13">
    <source>
        <dbReference type="SAM" id="MobiDB-lite"/>
    </source>
</evidence>
<evidence type="ECO:0000256" key="8">
    <source>
        <dbReference type="ARBA" id="ARBA00023004"/>
    </source>
</evidence>
<dbReference type="GO" id="GO:0046872">
    <property type="term" value="F:metal ion binding"/>
    <property type="evidence" value="ECO:0007669"/>
    <property type="project" value="UniProtKB-KW"/>
</dbReference>
<evidence type="ECO:0000256" key="12">
    <source>
        <dbReference type="RuleBase" id="RU004241"/>
    </source>
</evidence>
<evidence type="ECO:0000256" key="11">
    <source>
        <dbReference type="PIRSR" id="PIRSR600823-5"/>
    </source>
</evidence>
<dbReference type="PANTHER" id="PTHR31517">
    <property type="match status" value="1"/>
</dbReference>
<evidence type="ECO:0000256" key="9">
    <source>
        <dbReference type="ARBA" id="ARBA00023324"/>
    </source>
</evidence>
<dbReference type="AlphaFoldDB" id="A0A835AM07"/>
<dbReference type="EMBL" id="JACEFO010002273">
    <property type="protein sequence ID" value="KAF8668889.1"/>
    <property type="molecule type" value="Genomic_DNA"/>
</dbReference>
<dbReference type="PROSITE" id="PS50873">
    <property type="entry name" value="PEROXIDASE_4"/>
    <property type="match status" value="1"/>
</dbReference>
<dbReference type="GO" id="GO:0005576">
    <property type="term" value="C:extracellular region"/>
    <property type="evidence" value="ECO:0007669"/>
    <property type="project" value="UniProtKB-SubCell"/>
</dbReference>
<reference evidence="15" key="1">
    <citation type="submission" date="2020-07" db="EMBL/GenBank/DDBJ databases">
        <title>Genome sequence and genetic diversity analysis of an under-domesticated orphan crop, white fonio (Digitaria exilis).</title>
        <authorList>
            <person name="Bennetzen J.L."/>
            <person name="Chen S."/>
            <person name="Ma X."/>
            <person name="Wang X."/>
            <person name="Yssel A.E.J."/>
            <person name="Chaluvadi S.R."/>
            <person name="Johnson M."/>
            <person name="Gangashetty P."/>
            <person name="Hamidou F."/>
            <person name="Sanogo M.D."/>
            <person name="Zwaenepoel A."/>
            <person name="Wallace J."/>
            <person name="Van De Peer Y."/>
            <person name="Van Deynze A."/>
        </authorList>
    </citation>
    <scope>NUCLEOTIDE SEQUENCE</scope>
    <source>
        <tissue evidence="15">Leaves</tissue>
    </source>
</reference>
<evidence type="ECO:0000256" key="1">
    <source>
        <dbReference type="ARBA" id="ARBA00000189"/>
    </source>
</evidence>
<gene>
    <name evidence="15" type="ORF">HU200_052093</name>
</gene>
<dbReference type="SUPFAM" id="SSF48113">
    <property type="entry name" value="Heme-dependent peroxidases"/>
    <property type="match status" value="1"/>
</dbReference>
<comment type="subcellular location">
    <subcellularLocation>
        <location evidence="2">Secreted</location>
    </subcellularLocation>
</comment>
<dbReference type="Proteomes" id="UP000636709">
    <property type="component" value="Unassembled WGS sequence"/>
</dbReference>
<feature type="binding site" evidence="10">
    <location>
        <position position="57"/>
    </location>
    <ligand>
        <name>Ca(2+)</name>
        <dbReference type="ChEBI" id="CHEBI:29108"/>
        <label>2</label>
    </ligand>
</feature>
<keyword evidence="4" id="KW-0349">Heme</keyword>
<organism evidence="15 16">
    <name type="scientific">Digitaria exilis</name>
    <dbReference type="NCBI Taxonomy" id="1010633"/>
    <lineage>
        <taxon>Eukaryota</taxon>
        <taxon>Viridiplantae</taxon>
        <taxon>Streptophyta</taxon>
        <taxon>Embryophyta</taxon>
        <taxon>Tracheophyta</taxon>
        <taxon>Spermatophyta</taxon>
        <taxon>Magnoliopsida</taxon>
        <taxon>Liliopsida</taxon>
        <taxon>Poales</taxon>
        <taxon>Poaceae</taxon>
        <taxon>PACMAD clade</taxon>
        <taxon>Panicoideae</taxon>
        <taxon>Panicodae</taxon>
        <taxon>Paniceae</taxon>
        <taxon>Anthephorinae</taxon>
        <taxon>Digitaria</taxon>
    </lineage>
</organism>
<proteinExistence type="inferred from homology"/>
<dbReference type="OrthoDB" id="652522at2759"/>
<dbReference type="InterPro" id="IPR002016">
    <property type="entry name" value="Haem_peroxidase"/>
</dbReference>
<comment type="catalytic activity">
    <reaction evidence="1">
        <text>2 a phenolic donor + H2O2 = 2 a phenolic radical donor + 2 H2O</text>
        <dbReference type="Rhea" id="RHEA:56136"/>
        <dbReference type="ChEBI" id="CHEBI:15377"/>
        <dbReference type="ChEBI" id="CHEBI:16240"/>
        <dbReference type="ChEBI" id="CHEBI:139520"/>
        <dbReference type="ChEBI" id="CHEBI:139521"/>
        <dbReference type="EC" id="1.11.1.7"/>
    </reaction>
</comment>
<dbReference type="GO" id="GO:0006979">
    <property type="term" value="P:response to oxidative stress"/>
    <property type="evidence" value="ECO:0007669"/>
    <property type="project" value="InterPro"/>
</dbReference>